<comment type="catalytic activity">
    <reaction evidence="9">
        <text>5,6-dihydrouridine(47) in tRNA + NAD(+) = uridine(47) in tRNA + NADH + H(+)</text>
        <dbReference type="Rhea" id="RHEA:53364"/>
        <dbReference type="Rhea" id="RHEA-COMP:13539"/>
        <dbReference type="Rhea" id="RHEA-COMP:13540"/>
        <dbReference type="ChEBI" id="CHEBI:15378"/>
        <dbReference type="ChEBI" id="CHEBI:57540"/>
        <dbReference type="ChEBI" id="CHEBI:57945"/>
        <dbReference type="ChEBI" id="CHEBI:65315"/>
        <dbReference type="ChEBI" id="CHEBI:74443"/>
        <dbReference type="EC" id="1.3.1.89"/>
    </reaction>
    <physiologicalReaction direction="right-to-left" evidence="9">
        <dbReference type="Rhea" id="RHEA:53366"/>
    </physiologicalReaction>
</comment>
<evidence type="ECO:0000256" key="2">
    <source>
        <dbReference type="ARBA" id="ARBA00005451"/>
    </source>
</evidence>
<keyword evidence="4" id="KW-0285">Flavoprotein</keyword>
<protein>
    <recommendedName>
        <fullName evidence="3">tRNA-dihydrouridine(47) synthase [NAD(P)(+)]</fullName>
        <ecNumber evidence="3">1.3.1.89</ecNumber>
    </recommendedName>
</protein>
<comment type="catalytic activity">
    <reaction evidence="12">
        <text>5,6-dihydrouridine(47) in tRNA + NADP(+) = uridine(47) in tRNA + NADPH + H(+)</text>
        <dbReference type="Rhea" id="RHEA:53360"/>
        <dbReference type="Rhea" id="RHEA-COMP:13539"/>
        <dbReference type="Rhea" id="RHEA-COMP:13540"/>
        <dbReference type="ChEBI" id="CHEBI:15378"/>
        <dbReference type="ChEBI" id="CHEBI:57783"/>
        <dbReference type="ChEBI" id="CHEBI:58349"/>
        <dbReference type="ChEBI" id="CHEBI:65315"/>
        <dbReference type="ChEBI" id="CHEBI:74443"/>
        <dbReference type="EC" id="1.3.1.89"/>
    </reaction>
    <physiologicalReaction direction="right-to-left" evidence="12">
        <dbReference type="Rhea" id="RHEA:53362"/>
    </physiologicalReaction>
</comment>
<sequence>MALAANLLQGQRSEWALLRRHASEDLFGVQIAGNRKDVLARAAEVVARECAIDFIDLNCGCPLDMLTRKGAGAALMDSPSKLADVTAAVAAVVDVPLSVKLRTGRDERRRVAHTLIPPLAAAGAAWFTVHGRSRTQRYSRLADWAYLTSACAPAAAAAGTTLIPNGDVYAWEQAAPYLPGGDRHGTAGVSAVMIGRGALIKPWLFTECAQRRHWDISATERVGLVADFARAGVEHWGADARGTERTRKFLLEWLSFAHRYVPIGLLESAAGGASAAAAAAAAADWGPRLHHRSPVLRGRSDLETLLASPRPADWVRITELVLGRAPPGYTFTPKHGSHAWAADSVVNG</sequence>
<dbReference type="Pfam" id="PF01207">
    <property type="entry name" value="Dus"/>
    <property type="match status" value="1"/>
</dbReference>
<dbReference type="Gene3D" id="3.20.20.70">
    <property type="entry name" value="Aldolase class I"/>
    <property type="match status" value="1"/>
</dbReference>
<dbReference type="EMBL" id="KV918845">
    <property type="protein sequence ID" value="OSX77152.1"/>
    <property type="molecule type" value="Genomic_DNA"/>
</dbReference>
<comment type="similarity">
    <text evidence="2">Belongs to the Dus family. Dus3 subfamily.</text>
</comment>
<dbReference type="EC" id="1.3.1.89" evidence="3"/>
<evidence type="ECO:0000256" key="9">
    <source>
        <dbReference type="ARBA" id="ARBA00048266"/>
    </source>
</evidence>
<evidence type="ECO:0000256" key="4">
    <source>
        <dbReference type="ARBA" id="ARBA00022630"/>
    </source>
</evidence>
<dbReference type="PANTHER" id="PTHR45846">
    <property type="entry name" value="TRNA-DIHYDROURIDINE(47) SYNTHASE [NAD(P)(+)]-LIKE"/>
    <property type="match status" value="1"/>
</dbReference>
<evidence type="ECO:0000259" key="13">
    <source>
        <dbReference type="Pfam" id="PF01207"/>
    </source>
</evidence>
<evidence type="ECO:0000256" key="1">
    <source>
        <dbReference type="ARBA" id="ARBA00001917"/>
    </source>
</evidence>
<dbReference type="Proteomes" id="UP000218209">
    <property type="component" value="Unassembled WGS sequence"/>
</dbReference>
<feature type="domain" description="DUS-like FMN-binding" evidence="13">
    <location>
        <begin position="13"/>
        <end position="219"/>
    </location>
</feature>
<keyword evidence="6" id="KW-0819">tRNA processing</keyword>
<dbReference type="PANTHER" id="PTHR45846:SF1">
    <property type="entry name" value="TRNA-DIHYDROURIDINE(47) SYNTHASE [NAD(P)(+)]-LIKE"/>
    <property type="match status" value="1"/>
</dbReference>
<accession>A0A1X6P8D8</accession>
<keyword evidence="5" id="KW-0288">FMN</keyword>
<evidence type="ECO:0000256" key="5">
    <source>
        <dbReference type="ARBA" id="ARBA00022643"/>
    </source>
</evidence>
<evidence type="ECO:0000256" key="10">
    <source>
        <dbReference type="ARBA" id="ARBA00048342"/>
    </source>
</evidence>
<keyword evidence="15" id="KW-1185">Reference proteome</keyword>
<evidence type="ECO:0000256" key="6">
    <source>
        <dbReference type="ARBA" id="ARBA00022694"/>
    </source>
</evidence>
<dbReference type="GO" id="GO:0050660">
    <property type="term" value="F:flavin adenine dinucleotide binding"/>
    <property type="evidence" value="ECO:0007669"/>
    <property type="project" value="InterPro"/>
</dbReference>
<organism evidence="14 15">
    <name type="scientific">Porphyra umbilicalis</name>
    <name type="common">Purple laver</name>
    <name type="synonym">Red alga</name>
    <dbReference type="NCBI Taxonomy" id="2786"/>
    <lineage>
        <taxon>Eukaryota</taxon>
        <taxon>Rhodophyta</taxon>
        <taxon>Bangiophyceae</taxon>
        <taxon>Bangiales</taxon>
        <taxon>Bangiaceae</taxon>
        <taxon>Porphyra</taxon>
    </lineage>
</organism>
<dbReference type="InterPro" id="IPR018517">
    <property type="entry name" value="tRNA_hU_synthase_CS"/>
</dbReference>
<dbReference type="PROSITE" id="PS01136">
    <property type="entry name" value="UPF0034"/>
    <property type="match status" value="1"/>
</dbReference>
<evidence type="ECO:0000313" key="15">
    <source>
        <dbReference type="Proteomes" id="UP000218209"/>
    </source>
</evidence>
<keyword evidence="7" id="KW-0521">NADP</keyword>
<name>A0A1X6P8D8_PORUM</name>
<comment type="cofactor">
    <cofactor evidence="1">
        <name>FMN</name>
        <dbReference type="ChEBI" id="CHEBI:58210"/>
    </cofactor>
</comment>
<gene>
    <name evidence="14" type="ORF">BU14_0159s0007</name>
</gene>
<evidence type="ECO:0000256" key="8">
    <source>
        <dbReference type="ARBA" id="ARBA00023002"/>
    </source>
</evidence>
<comment type="catalytic activity">
    <reaction evidence="11">
        <text>a 5,6-dihydrouridine in mRNA + NADP(+) = a uridine in mRNA + NADPH + H(+)</text>
        <dbReference type="Rhea" id="RHEA:69855"/>
        <dbReference type="Rhea" id="RHEA-COMP:14658"/>
        <dbReference type="Rhea" id="RHEA-COMP:17789"/>
        <dbReference type="ChEBI" id="CHEBI:15378"/>
        <dbReference type="ChEBI" id="CHEBI:57783"/>
        <dbReference type="ChEBI" id="CHEBI:58349"/>
        <dbReference type="ChEBI" id="CHEBI:65315"/>
        <dbReference type="ChEBI" id="CHEBI:74443"/>
    </reaction>
    <physiologicalReaction direction="right-to-left" evidence="11">
        <dbReference type="Rhea" id="RHEA:69857"/>
    </physiologicalReaction>
</comment>
<evidence type="ECO:0000256" key="12">
    <source>
        <dbReference type="ARBA" id="ARBA00049513"/>
    </source>
</evidence>
<dbReference type="InterPro" id="IPR013785">
    <property type="entry name" value="Aldolase_TIM"/>
</dbReference>
<dbReference type="OrthoDB" id="259935at2759"/>
<reference evidence="14 15" key="1">
    <citation type="submission" date="2017-03" db="EMBL/GenBank/DDBJ databases">
        <title>WGS assembly of Porphyra umbilicalis.</title>
        <authorList>
            <person name="Brawley S.H."/>
            <person name="Blouin N.A."/>
            <person name="Ficko-Blean E."/>
            <person name="Wheeler G.L."/>
            <person name="Lohr M."/>
            <person name="Goodson H.V."/>
            <person name="Jenkins J.W."/>
            <person name="Blaby-Haas C.E."/>
            <person name="Helliwell K.E."/>
            <person name="Chan C."/>
            <person name="Marriage T."/>
            <person name="Bhattacharya D."/>
            <person name="Klein A.S."/>
            <person name="Badis Y."/>
            <person name="Brodie J."/>
            <person name="Cao Y."/>
            <person name="Collen J."/>
            <person name="Dittami S.M."/>
            <person name="Gachon C.M."/>
            <person name="Green B.R."/>
            <person name="Karpowicz S."/>
            <person name="Kim J.W."/>
            <person name="Kudahl U."/>
            <person name="Lin S."/>
            <person name="Michel G."/>
            <person name="Mittag M."/>
            <person name="Olson B.J."/>
            <person name="Pangilinan J."/>
            <person name="Peng Y."/>
            <person name="Qiu H."/>
            <person name="Shu S."/>
            <person name="Singer J.T."/>
            <person name="Smith A.G."/>
            <person name="Sprecher B.N."/>
            <person name="Wagner V."/>
            <person name="Wang W."/>
            <person name="Wang Z.-Y."/>
            <person name="Yan J."/>
            <person name="Yarish C."/>
            <person name="Zoeuner-Riek S."/>
            <person name="Zhuang Y."/>
            <person name="Zou Y."/>
            <person name="Lindquist E.A."/>
            <person name="Grimwood J."/>
            <person name="Barry K."/>
            <person name="Rokhsar D.S."/>
            <person name="Schmutz J."/>
            <person name="Stiller J.W."/>
            <person name="Grossman A.R."/>
            <person name="Prochnik S.E."/>
        </authorList>
    </citation>
    <scope>NUCLEOTIDE SEQUENCE [LARGE SCALE GENOMIC DNA]</scope>
    <source>
        <strain evidence="14">4086291</strain>
    </source>
</reference>
<keyword evidence="8" id="KW-0560">Oxidoreductase</keyword>
<evidence type="ECO:0000256" key="11">
    <source>
        <dbReference type="ARBA" id="ARBA00049447"/>
    </source>
</evidence>
<dbReference type="CDD" id="cd02801">
    <property type="entry name" value="DUS_like_FMN"/>
    <property type="match status" value="1"/>
</dbReference>
<dbReference type="InterPro" id="IPR035587">
    <property type="entry name" value="DUS-like_FMN-bd"/>
</dbReference>
<evidence type="ECO:0000256" key="3">
    <source>
        <dbReference type="ARBA" id="ARBA00012376"/>
    </source>
</evidence>
<proteinExistence type="inferred from homology"/>
<comment type="catalytic activity">
    <reaction evidence="10">
        <text>a 5,6-dihydrouridine in mRNA + NAD(+) = a uridine in mRNA + NADH + H(+)</text>
        <dbReference type="Rhea" id="RHEA:69851"/>
        <dbReference type="Rhea" id="RHEA-COMP:14658"/>
        <dbReference type="Rhea" id="RHEA-COMP:17789"/>
        <dbReference type="ChEBI" id="CHEBI:15378"/>
        <dbReference type="ChEBI" id="CHEBI:57540"/>
        <dbReference type="ChEBI" id="CHEBI:57945"/>
        <dbReference type="ChEBI" id="CHEBI:65315"/>
        <dbReference type="ChEBI" id="CHEBI:74443"/>
    </reaction>
    <physiologicalReaction direction="right-to-left" evidence="10">
        <dbReference type="Rhea" id="RHEA:69853"/>
    </physiologicalReaction>
</comment>
<dbReference type="SUPFAM" id="SSF51395">
    <property type="entry name" value="FMN-linked oxidoreductases"/>
    <property type="match status" value="1"/>
</dbReference>
<evidence type="ECO:0000313" key="14">
    <source>
        <dbReference type="EMBL" id="OSX77152.1"/>
    </source>
</evidence>
<dbReference type="GO" id="GO:0102265">
    <property type="term" value="F:tRNA-dihydrouridine47 synthase activity"/>
    <property type="evidence" value="ECO:0007669"/>
    <property type="project" value="UniProtKB-EC"/>
</dbReference>
<evidence type="ECO:0000256" key="7">
    <source>
        <dbReference type="ARBA" id="ARBA00022857"/>
    </source>
</evidence>
<dbReference type="AlphaFoldDB" id="A0A1X6P8D8"/>
<dbReference type="GO" id="GO:0003723">
    <property type="term" value="F:RNA binding"/>
    <property type="evidence" value="ECO:0007669"/>
    <property type="project" value="TreeGrafter"/>
</dbReference>